<dbReference type="AlphaFoldDB" id="A0A0U5D038"/>
<dbReference type="PROSITE" id="PS50076">
    <property type="entry name" value="DNAJ_2"/>
    <property type="match status" value="1"/>
</dbReference>
<feature type="compositionally biased region" description="Basic and acidic residues" evidence="1">
    <location>
        <begin position="138"/>
        <end position="156"/>
    </location>
</feature>
<dbReference type="CDD" id="cd06257">
    <property type="entry name" value="DnaJ"/>
    <property type="match status" value="1"/>
</dbReference>
<proteinExistence type="predicted"/>
<dbReference type="PANTHER" id="PTHR44240:SF10">
    <property type="entry name" value="J DOMAIN-CONTAINING PROTEIN"/>
    <property type="match status" value="1"/>
</dbReference>
<evidence type="ECO:0000256" key="2">
    <source>
        <dbReference type="SAM" id="Phobius"/>
    </source>
</evidence>
<feature type="transmembrane region" description="Helical" evidence="2">
    <location>
        <begin position="36"/>
        <end position="56"/>
    </location>
</feature>
<gene>
    <name evidence="4" type="ORF">HHUB_3187</name>
</gene>
<dbReference type="Pfam" id="PF00226">
    <property type="entry name" value="DnaJ"/>
    <property type="match status" value="1"/>
</dbReference>
<dbReference type="SUPFAM" id="SSF46565">
    <property type="entry name" value="Chaperone J-domain"/>
    <property type="match status" value="1"/>
</dbReference>
<dbReference type="InterPro" id="IPR036869">
    <property type="entry name" value="J_dom_sf"/>
</dbReference>
<dbReference type="InterPro" id="IPR001623">
    <property type="entry name" value="DnaJ_domain"/>
</dbReference>
<dbReference type="Gene3D" id="1.10.287.110">
    <property type="entry name" value="DnaJ domain"/>
    <property type="match status" value="1"/>
</dbReference>
<keyword evidence="2" id="KW-0812">Transmembrane</keyword>
<protein>
    <submittedName>
        <fullName evidence="4">DnaJ N-terminal domain protein</fullName>
    </submittedName>
</protein>
<name>A0A0U5D038_9EURY</name>
<sequence length="169" mass="18683">MRTDASIVWGMAGTFGVLGVVFGVLGVVYSPVALGVAVPFGLAGAVFYLHASGRLAELAYRKRRVSREQYEREQRRQSRQRRGRASGRSRERNRGRAGRTSRDRQTAGGVAASGPRREDYRVLGVEPGASSEAVQAAYREKARELHPDRGGDAEEFARVNEAYERLKDD</sequence>
<accession>A0A0U5D038</accession>
<dbReference type="Proteomes" id="UP000066737">
    <property type="component" value="Chromosome I"/>
</dbReference>
<dbReference type="GeneID" id="26659803"/>
<feature type="transmembrane region" description="Helical" evidence="2">
    <location>
        <begin position="7"/>
        <end position="30"/>
    </location>
</feature>
<evidence type="ECO:0000313" key="5">
    <source>
        <dbReference type="Proteomes" id="UP000066737"/>
    </source>
</evidence>
<evidence type="ECO:0000259" key="3">
    <source>
        <dbReference type="PROSITE" id="PS50076"/>
    </source>
</evidence>
<dbReference type="SMART" id="SM00271">
    <property type="entry name" value="DnaJ"/>
    <property type="match status" value="1"/>
</dbReference>
<feature type="region of interest" description="Disordered" evidence="1">
    <location>
        <begin position="66"/>
        <end position="156"/>
    </location>
</feature>
<keyword evidence="5" id="KW-1185">Reference proteome</keyword>
<dbReference type="RefSeq" id="WP_238323954.1">
    <property type="nucleotide sequence ID" value="NZ_CEML01000001.1"/>
</dbReference>
<feature type="domain" description="J" evidence="3">
    <location>
        <begin position="118"/>
        <end position="169"/>
    </location>
</feature>
<organism evidence="4 5">
    <name type="scientific">Halobacterium hubeiense</name>
    <dbReference type="NCBI Taxonomy" id="1407499"/>
    <lineage>
        <taxon>Archaea</taxon>
        <taxon>Methanobacteriati</taxon>
        <taxon>Methanobacteriota</taxon>
        <taxon>Stenosarchaea group</taxon>
        <taxon>Halobacteria</taxon>
        <taxon>Halobacteriales</taxon>
        <taxon>Halobacteriaceae</taxon>
        <taxon>Halobacterium</taxon>
    </lineage>
</organism>
<keyword evidence="2" id="KW-1133">Transmembrane helix</keyword>
<reference evidence="5" key="1">
    <citation type="journal article" date="2016" name="Environ. Microbiol.">
        <title>The complete genome of a viable archaeum isolated from 123-million-year-old rock salt.</title>
        <authorList>
            <person name="Jaakkola S.T."/>
            <person name="Pfeiffer F."/>
            <person name="Ravantti J.J."/>
            <person name="Guo Q."/>
            <person name="Liu Y."/>
            <person name="Chen X."/>
            <person name="Ma H."/>
            <person name="Yang C."/>
            <person name="Oksanen H.M."/>
            <person name="Bamford D.H."/>
        </authorList>
    </citation>
    <scope>NUCLEOTIDE SEQUENCE</scope>
    <source>
        <strain evidence="5">JI20-1</strain>
    </source>
</reference>
<evidence type="ECO:0000256" key="1">
    <source>
        <dbReference type="SAM" id="MobiDB-lite"/>
    </source>
</evidence>
<dbReference type="PRINTS" id="PR00625">
    <property type="entry name" value="JDOMAIN"/>
</dbReference>
<feature type="compositionally biased region" description="Basic residues" evidence="1">
    <location>
        <begin position="77"/>
        <end position="87"/>
    </location>
</feature>
<feature type="compositionally biased region" description="Basic and acidic residues" evidence="1">
    <location>
        <begin position="88"/>
        <end position="105"/>
    </location>
</feature>
<evidence type="ECO:0000313" key="4">
    <source>
        <dbReference type="EMBL" id="CQH60336.1"/>
    </source>
</evidence>
<dbReference type="EMBL" id="LN831302">
    <property type="protein sequence ID" value="CQH60336.1"/>
    <property type="molecule type" value="Genomic_DNA"/>
</dbReference>
<dbReference type="STRING" id="1407499.HHUB_3187"/>
<dbReference type="KEGG" id="hhb:Hhub_3187"/>
<dbReference type="InterPro" id="IPR052276">
    <property type="entry name" value="Diphthamide-biosynth_chaperone"/>
</dbReference>
<keyword evidence="2" id="KW-0472">Membrane</keyword>
<feature type="compositionally biased region" description="Basic and acidic residues" evidence="1">
    <location>
        <begin position="66"/>
        <end position="76"/>
    </location>
</feature>
<dbReference type="PANTHER" id="PTHR44240">
    <property type="entry name" value="DNAJ DOMAIN (PROKARYOTIC HEAT SHOCK PROTEIN)-RELATED"/>
    <property type="match status" value="1"/>
</dbReference>